<dbReference type="PANTHER" id="PTHR43884">
    <property type="entry name" value="ACYL-COA DEHYDROGENASE"/>
    <property type="match status" value="1"/>
</dbReference>
<dbReference type="SUPFAM" id="SSF56645">
    <property type="entry name" value="Acyl-CoA dehydrogenase NM domain-like"/>
    <property type="match status" value="1"/>
</dbReference>
<evidence type="ECO:0000313" key="8">
    <source>
        <dbReference type="Proteomes" id="UP000070383"/>
    </source>
</evidence>
<dbReference type="InterPro" id="IPR009100">
    <property type="entry name" value="AcylCoA_DH/oxidase_NM_dom_sf"/>
</dbReference>
<evidence type="ECO:0000256" key="4">
    <source>
        <dbReference type="ARBA" id="ARBA00022827"/>
    </source>
</evidence>
<gene>
    <name evidence="7" type="ORF">HMPREF3200_00931</name>
</gene>
<keyword evidence="3" id="KW-0285">Flavoprotein</keyword>
<evidence type="ECO:0000256" key="2">
    <source>
        <dbReference type="ARBA" id="ARBA00009347"/>
    </source>
</evidence>
<dbReference type="FunFam" id="1.10.540.10:FF:000002">
    <property type="entry name" value="Acyl-CoA dehydrogenase FadE19"/>
    <property type="match status" value="1"/>
</dbReference>
<evidence type="ECO:0000313" key="7">
    <source>
        <dbReference type="EMBL" id="KWZ78132.1"/>
    </source>
</evidence>
<dbReference type="EMBL" id="LRPM01000033">
    <property type="protein sequence ID" value="KWZ78132.1"/>
    <property type="molecule type" value="Genomic_DNA"/>
</dbReference>
<protein>
    <submittedName>
        <fullName evidence="7">Acyl-CoA dehydrogenase protein</fullName>
    </submittedName>
</protein>
<accession>A0A133KEY0</accession>
<dbReference type="Pfam" id="PF02771">
    <property type="entry name" value="Acyl-CoA_dh_N"/>
    <property type="match status" value="1"/>
</dbReference>
<keyword evidence="4" id="KW-0274">FAD</keyword>
<dbReference type="InterPro" id="IPR013786">
    <property type="entry name" value="AcylCoA_DH/ox_N"/>
</dbReference>
<dbReference type="GO" id="GO:0050660">
    <property type="term" value="F:flavin adenine dinucleotide binding"/>
    <property type="evidence" value="ECO:0007669"/>
    <property type="project" value="InterPro"/>
</dbReference>
<dbReference type="GO" id="GO:0003995">
    <property type="term" value="F:acyl-CoA dehydrogenase activity"/>
    <property type="evidence" value="ECO:0007669"/>
    <property type="project" value="TreeGrafter"/>
</dbReference>
<comment type="similarity">
    <text evidence="2">Belongs to the acyl-CoA dehydrogenase family.</text>
</comment>
<organism evidence="7 8">
    <name type="scientific">Anaerococcus tetradius</name>
    <dbReference type="NCBI Taxonomy" id="33036"/>
    <lineage>
        <taxon>Bacteria</taxon>
        <taxon>Bacillati</taxon>
        <taxon>Bacillota</taxon>
        <taxon>Tissierellia</taxon>
        <taxon>Tissierellales</taxon>
        <taxon>Peptoniphilaceae</taxon>
        <taxon>Anaerococcus</taxon>
    </lineage>
</organism>
<proteinExistence type="inferred from homology"/>
<comment type="cofactor">
    <cofactor evidence="1">
        <name>FAD</name>
        <dbReference type="ChEBI" id="CHEBI:57692"/>
    </cofactor>
</comment>
<evidence type="ECO:0000259" key="6">
    <source>
        <dbReference type="Pfam" id="PF02771"/>
    </source>
</evidence>
<dbReference type="PATRIC" id="fig|33036.3.peg.923"/>
<name>A0A133KEY0_9FIRM</name>
<dbReference type="InterPro" id="IPR037069">
    <property type="entry name" value="AcylCoA_DH/ox_N_sf"/>
</dbReference>
<evidence type="ECO:0000256" key="5">
    <source>
        <dbReference type="ARBA" id="ARBA00023002"/>
    </source>
</evidence>
<comment type="caution">
    <text evidence="7">The sequence shown here is derived from an EMBL/GenBank/DDBJ whole genome shotgun (WGS) entry which is preliminary data.</text>
</comment>
<keyword evidence="5" id="KW-0560">Oxidoreductase</keyword>
<evidence type="ECO:0000256" key="3">
    <source>
        <dbReference type="ARBA" id="ARBA00022630"/>
    </source>
</evidence>
<keyword evidence="8" id="KW-1185">Reference proteome</keyword>
<dbReference type="STRING" id="33036.HMPREF3200_00931"/>
<dbReference type="Proteomes" id="UP000070383">
    <property type="component" value="Unassembled WGS sequence"/>
</dbReference>
<evidence type="ECO:0000256" key="1">
    <source>
        <dbReference type="ARBA" id="ARBA00001974"/>
    </source>
</evidence>
<sequence length="95" mass="10597">MSYNLPRDLEEFRKVVRDFAEEKIRPIAFHLDQSKEFPKEIVRLMGEMGLMGIPFPEKYGGAGLTNEHYAIAVEELSRVDGGVGVICSAHTSLGT</sequence>
<dbReference type="Gene3D" id="1.10.540.10">
    <property type="entry name" value="Acyl-CoA dehydrogenase/oxidase, N-terminal domain"/>
    <property type="match status" value="1"/>
</dbReference>
<dbReference type="PANTHER" id="PTHR43884:SF12">
    <property type="entry name" value="ISOVALERYL-COA DEHYDROGENASE, MITOCHONDRIAL-RELATED"/>
    <property type="match status" value="1"/>
</dbReference>
<feature type="domain" description="Acyl-CoA dehydrogenase/oxidase N-terminal" evidence="6">
    <location>
        <begin position="8"/>
        <end position="94"/>
    </location>
</feature>
<reference evidence="8" key="1">
    <citation type="submission" date="2016-01" db="EMBL/GenBank/DDBJ databases">
        <authorList>
            <person name="Mitreva M."/>
            <person name="Pepin K.H."/>
            <person name="Mihindukulasuriya K.A."/>
            <person name="Fulton R."/>
            <person name="Fronick C."/>
            <person name="O'Laughlin M."/>
            <person name="Miner T."/>
            <person name="Herter B."/>
            <person name="Rosa B.A."/>
            <person name="Cordes M."/>
            <person name="Tomlinson C."/>
            <person name="Wollam A."/>
            <person name="Palsikar V.B."/>
            <person name="Mardis E.R."/>
            <person name="Wilson R.K."/>
        </authorList>
    </citation>
    <scope>NUCLEOTIDE SEQUENCE [LARGE SCALE GENOMIC DNA]</scope>
    <source>
        <strain evidence="8">MJR8151</strain>
    </source>
</reference>
<dbReference type="AlphaFoldDB" id="A0A133KEY0"/>